<dbReference type="Gene3D" id="3.30.900.20">
    <property type="match status" value="1"/>
</dbReference>
<dbReference type="AlphaFoldDB" id="A0A9P6PQ19"/>
<evidence type="ECO:0000256" key="1">
    <source>
        <dbReference type="SAM" id="MobiDB-lite"/>
    </source>
</evidence>
<protein>
    <submittedName>
        <fullName evidence="2">Uncharacterized protein</fullName>
    </submittedName>
</protein>
<dbReference type="OrthoDB" id="2431911at2759"/>
<name>A0A9P6PQ19_9FUNG</name>
<evidence type="ECO:0000313" key="2">
    <source>
        <dbReference type="EMBL" id="KAG0251633.1"/>
    </source>
</evidence>
<feature type="region of interest" description="Disordered" evidence="1">
    <location>
        <begin position="203"/>
        <end position="265"/>
    </location>
</feature>
<comment type="caution">
    <text evidence="2">The sequence shown here is derived from an EMBL/GenBank/DDBJ whole genome shotgun (WGS) entry which is preliminary data.</text>
</comment>
<reference evidence="2" key="1">
    <citation type="journal article" date="2020" name="Fungal Divers.">
        <title>Resolving the Mortierellaceae phylogeny through synthesis of multi-gene phylogenetics and phylogenomics.</title>
        <authorList>
            <person name="Vandepol N."/>
            <person name="Liber J."/>
            <person name="Desiro A."/>
            <person name="Na H."/>
            <person name="Kennedy M."/>
            <person name="Barry K."/>
            <person name="Grigoriev I.V."/>
            <person name="Miller A.N."/>
            <person name="O'Donnell K."/>
            <person name="Stajich J.E."/>
            <person name="Bonito G."/>
        </authorList>
    </citation>
    <scope>NUCLEOTIDE SEQUENCE</scope>
    <source>
        <strain evidence="2">BC1065</strain>
    </source>
</reference>
<sequence>MFLRGQIPTTWQMLQRTLDLERQKMNHPIHPHPRGVDAGARGASPAANQGLIRKLEGLLGPFEEMFVALGDAVMREQRRRAESRSSEMLVISVVFILGSTLSTPKEIYRINVGPIQPTPTLSPLSSRPPPSSSSSSSSSPSPNILQPIATTLQTGCTTQEDLLSRKEENEWIRRLAQLMITNGYEYSATTLPRTRAHLVLSAPPGRDEEGLVPRQTLVLPSDQPREEDEKEEGRTCTATRRPLAPPSDPHHLPPPSDSSCMPPPPCPSTFRYPAYTCRISGPTTYVPVSDNEPGTIYTMEATPPASSIWYQAGPSLPIPPNLD</sequence>
<evidence type="ECO:0000313" key="3">
    <source>
        <dbReference type="Proteomes" id="UP000807716"/>
    </source>
</evidence>
<feature type="region of interest" description="Disordered" evidence="1">
    <location>
        <begin position="117"/>
        <end position="145"/>
    </location>
</feature>
<feature type="compositionally biased region" description="Low complexity" evidence="1">
    <location>
        <begin position="132"/>
        <end position="142"/>
    </location>
</feature>
<organism evidence="2 3">
    <name type="scientific">Actinomortierella ambigua</name>
    <dbReference type="NCBI Taxonomy" id="1343610"/>
    <lineage>
        <taxon>Eukaryota</taxon>
        <taxon>Fungi</taxon>
        <taxon>Fungi incertae sedis</taxon>
        <taxon>Mucoromycota</taxon>
        <taxon>Mortierellomycotina</taxon>
        <taxon>Mortierellomycetes</taxon>
        <taxon>Mortierellales</taxon>
        <taxon>Mortierellaceae</taxon>
        <taxon>Actinomortierella</taxon>
    </lineage>
</organism>
<gene>
    <name evidence="2" type="ORF">DFQ27_008632</name>
</gene>
<feature type="compositionally biased region" description="Pro residues" evidence="1">
    <location>
        <begin position="243"/>
        <end position="265"/>
    </location>
</feature>
<keyword evidence="3" id="KW-1185">Reference proteome</keyword>
<dbReference type="Proteomes" id="UP000807716">
    <property type="component" value="Unassembled WGS sequence"/>
</dbReference>
<dbReference type="InterPro" id="IPR053729">
    <property type="entry name" value="MAD2L1BP_domain_sf"/>
</dbReference>
<accession>A0A9P6PQ19</accession>
<dbReference type="EMBL" id="JAAAJB010000732">
    <property type="protein sequence ID" value="KAG0251633.1"/>
    <property type="molecule type" value="Genomic_DNA"/>
</dbReference>
<proteinExistence type="predicted"/>